<comment type="similarity">
    <text evidence="3">Belongs to the DNA gyrase inhibitor YacG family.</text>
</comment>
<accession>A0A255XXA1</accession>
<dbReference type="GO" id="GO:0006355">
    <property type="term" value="P:regulation of DNA-templated transcription"/>
    <property type="evidence" value="ECO:0007669"/>
    <property type="project" value="InterPro"/>
</dbReference>
<dbReference type="InterPro" id="IPR005584">
    <property type="entry name" value="DNA_gyrase_inhibitor_YacG"/>
</dbReference>
<evidence type="ECO:0000313" key="6">
    <source>
        <dbReference type="Proteomes" id="UP000216361"/>
    </source>
</evidence>
<dbReference type="InterPro" id="IPR013088">
    <property type="entry name" value="Znf_NHR/GATA"/>
</dbReference>
<comment type="cofactor">
    <cofactor evidence="3">
        <name>Zn(2+)</name>
        <dbReference type="ChEBI" id="CHEBI:29105"/>
    </cofactor>
    <text evidence="3">Binds 1 zinc ion.</text>
</comment>
<organism evidence="5 6">
    <name type="scientific">Elstera cyanobacteriorum</name>
    <dbReference type="NCBI Taxonomy" id="2022747"/>
    <lineage>
        <taxon>Bacteria</taxon>
        <taxon>Pseudomonadati</taxon>
        <taxon>Pseudomonadota</taxon>
        <taxon>Alphaproteobacteria</taxon>
        <taxon>Rhodospirillales</taxon>
        <taxon>Rhodospirillaceae</taxon>
        <taxon>Elstera</taxon>
    </lineage>
</organism>
<dbReference type="AlphaFoldDB" id="A0A255XXA1"/>
<reference evidence="5 6" key="1">
    <citation type="submission" date="2017-07" db="EMBL/GenBank/DDBJ databases">
        <title>Elstera cyanobacteriorum sp. nov., a novel bacterium isolated from cyanobacterial aggregates in a eutrophic lake.</title>
        <authorList>
            <person name="Cai H."/>
        </authorList>
    </citation>
    <scope>NUCLEOTIDE SEQUENCE [LARGE SCALE GENOMIC DNA]</scope>
    <source>
        <strain evidence="5 6">TH019</strain>
    </source>
</reference>
<protein>
    <recommendedName>
        <fullName evidence="3">DNA gyrase inhibitor YacG</fullName>
    </recommendedName>
</protein>
<dbReference type="OrthoDB" id="9809663at2"/>
<proteinExistence type="inferred from homology"/>
<dbReference type="EMBL" id="NOXS01000021">
    <property type="protein sequence ID" value="OYQ21606.1"/>
    <property type="molecule type" value="Genomic_DNA"/>
</dbReference>
<feature type="binding site" evidence="3">
    <location>
        <position position="34"/>
    </location>
    <ligand>
        <name>Zn(2+)</name>
        <dbReference type="ChEBI" id="CHEBI:29105"/>
    </ligand>
</feature>
<feature type="binding site" evidence="3">
    <location>
        <position position="30"/>
    </location>
    <ligand>
        <name>Zn(2+)</name>
        <dbReference type="ChEBI" id="CHEBI:29105"/>
    </ligand>
</feature>
<feature type="binding site" evidence="3">
    <location>
        <position position="18"/>
    </location>
    <ligand>
        <name>Zn(2+)</name>
        <dbReference type="ChEBI" id="CHEBI:29105"/>
    </ligand>
</feature>
<evidence type="ECO:0000256" key="4">
    <source>
        <dbReference type="SAM" id="MobiDB-lite"/>
    </source>
</evidence>
<dbReference type="GO" id="GO:0008657">
    <property type="term" value="F:DNA topoisomerase type II (double strand cut, ATP-hydrolyzing) inhibitor activity"/>
    <property type="evidence" value="ECO:0007669"/>
    <property type="project" value="UniProtKB-UniRule"/>
</dbReference>
<dbReference type="HAMAP" id="MF_00649">
    <property type="entry name" value="DNA_gyrase_inhibitor_YacG"/>
    <property type="match status" value="1"/>
</dbReference>
<name>A0A255XXA1_9PROT</name>
<comment type="caution">
    <text evidence="5">The sequence shown here is derived from an EMBL/GenBank/DDBJ whole genome shotgun (WGS) entry which is preliminary data.</text>
</comment>
<dbReference type="GO" id="GO:0008270">
    <property type="term" value="F:zinc ion binding"/>
    <property type="evidence" value="ECO:0007669"/>
    <property type="project" value="UniProtKB-UniRule"/>
</dbReference>
<evidence type="ECO:0000313" key="5">
    <source>
        <dbReference type="EMBL" id="OYQ21606.1"/>
    </source>
</evidence>
<dbReference type="PANTHER" id="PTHR36150:SF1">
    <property type="entry name" value="DNA GYRASE INHIBITOR YACG"/>
    <property type="match status" value="1"/>
</dbReference>
<dbReference type="RefSeq" id="WP_094407118.1">
    <property type="nucleotide sequence ID" value="NZ_BMJZ01000010.1"/>
</dbReference>
<dbReference type="PANTHER" id="PTHR36150">
    <property type="entry name" value="DNA GYRASE INHIBITOR YACG"/>
    <property type="match status" value="1"/>
</dbReference>
<evidence type="ECO:0000256" key="2">
    <source>
        <dbReference type="ARBA" id="ARBA00022833"/>
    </source>
</evidence>
<evidence type="ECO:0000256" key="1">
    <source>
        <dbReference type="ARBA" id="ARBA00022723"/>
    </source>
</evidence>
<dbReference type="Pfam" id="PF03884">
    <property type="entry name" value="YacG"/>
    <property type="match status" value="1"/>
</dbReference>
<dbReference type="SUPFAM" id="SSF57716">
    <property type="entry name" value="Glucocorticoid receptor-like (DNA-binding domain)"/>
    <property type="match status" value="1"/>
</dbReference>
<dbReference type="Proteomes" id="UP000216361">
    <property type="component" value="Unassembled WGS sequence"/>
</dbReference>
<keyword evidence="6" id="KW-1185">Reference proteome</keyword>
<dbReference type="Gene3D" id="3.30.50.10">
    <property type="entry name" value="Erythroid Transcription Factor GATA-1, subunit A"/>
    <property type="match status" value="1"/>
</dbReference>
<keyword evidence="2 3" id="KW-0862">Zinc</keyword>
<feature type="binding site" evidence="3">
    <location>
        <position position="15"/>
    </location>
    <ligand>
        <name>Zn(2+)</name>
        <dbReference type="ChEBI" id="CHEBI:29105"/>
    </ligand>
</feature>
<comment type="subunit">
    <text evidence="3">Interacts with GyrB.</text>
</comment>
<keyword evidence="1 3" id="KW-0479">Metal-binding</keyword>
<feature type="region of interest" description="Disordered" evidence="4">
    <location>
        <begin position="53"/>
        <end position="72"/>
    </location>
</feature>
<sequence>MSSPDPVSIRIGGKCPTCGRPTEARFRPFCSTRCQQLDLGRWLNESYRVPGPVLEDDEAEAFSQNGPARDSD</sequence>
<gene>
    <name evidence="3" type="primary">yacG</name>
    <name evidence="5" type="ORF">CHR90_01765</name>
</gene>
<comment type="function">
    <text evidence="3">Inhibits all the catalytic activities of DNA gyrase by preventing its interaction with DNA. Acts by binding directly to the C-terminal domain of GyrB, which probably disrupts DNA binding by the gyrase.</text>
</comment>
<evidence type="ECO:0000256" key="3">
    <source>
        <dbReference type="HAMAP-Rule" id="MF_00649"/>
    </source>
</evidence>